<dbReference type="InterPro" id="IPR051407">
    <property type="entry name" value="Bact_OM_lipoprot/Surf_antigen"/>
</dbReference>
<organism evidence="5 6">
    <name type="scientific">Undibacterium arcticum</name>
    <dbReference type="NCBI Taxonomy" id="1762892"/>
    <lineage>
        <taxon>Bacteria</taxon>
        <taxon>Pseudomonadati</taxon>
        <taxon>Pseudomonadota</taxon>
        <taxon>Betaproteobacteria</taxon>
        <taxon>Burkholderiales</taxon>
        <taxon>Oxalobacteraceae</taxon>
        <taxon>Undibacterium</taxon>
    </lineage>
</organism>
<accession>A0ABV7F6G8</accession>
<evidence type="ECO:0000313" key="6">
    <source>
        <dbReference type="Proteomes" id="UP001595530"/>
    </source>
</evidence>
<name>A0ABV7F6G8_9BURK</name>
<feature type="signal peptide" evidence="3">
    <location>
        <begin position="1"/>
        <end position="29"/>
    </location>
</feature>
<keyword evidence="3" id="KW-0732">Signal</keyword>
<evidence type="ECO:0000256" key="2">
    <source>
        <dbReference type="ARBA" id="ARBA00023136"/>
    </source>
</evidence>
<evidence type="ECO:0000259" key="4">
    <source>
        <dbReference type="Pfam" id="PF05433"/>
    </source>
</evidence>
<keyword evidence="2" id="KW-0472">Membrane</keyword>
<dbReference type="EMBL" id="JBHRTP010000085">
    <property type="protein sequence ID" value="MFC3110673.1"/>
    <property type="molecule type" value="Genomic_DNA"/>
</dbReference>
<evidence type="ECO:0000313" key="5">
    <source>
        <dbReference type="EMBL" id="MFC3110673.1"/>
    </source>
</evidence>
<dbReference type="Pfam" id="PF05433">
    <property type="entry name" value="Rick_17kDa_Anti"/>
    <property type="match status" value="1"/>
</dbReference>
<dbReference type="Proteomes" id="UP001595530">
    <property type="component" value="Unassembled WGS sequence"/>
</dbReference>
<gene>
    <name evidence="5" type="ORF">ACFOFO_22415</name>
</gene>
<sequence>MEITQKFFAGVVAMSALMPLALLPGQVHAQQPGGPQATPRIEGFNVDEVRRLAPGVELNFELYGTPGGVASLRIAGATRNLTLIEVEAGQYEGTYTISGRDNIAARSPVTANLRVGNQVASAVLTESLQVGVGQHNAIAMPGPQPKIERFNVDPIPDLSGGNDLHFTIFGTPGGKVDIAINGVKGKILLPEVSSGEYANTYTIRNRDRIASNSIVTANLRVGERVTSVILGKALQTAAAPAPVRVARVCNNCGTVEAVNLIEVKGEGGYLGTIGGGVVGALLGSQVGGGKGRTAAEIAGAVGGAYAGRTIEGNSRASNHYEVLVRLQNGATQTVTFAAEPGFRVGDKVKITDGVIVRNP</sequence>
<dbReference type="RefSeq" id="WP_390322756.1">
    <property type="nucleotide sequence ID" value="NZ_JBHRTP010000085.1"/>
</dbReference>
<keyword evidence="6" id="KW-1185">Reference proteome</keyword>
<comment type="caution">
    <text evidence="5">The sequence shown here is derived from an EMBL/GenBank/DDBJ whole genome shotgun (WGS) entry which is preliminary data.</text>
</comment>
<proteinExistence type="predicted"/>
<evidence type="ECO:0000256" key="3">
    <source>
        <dbReference type="SAM" id="SignalP"/>
    </source>
</evidence>
<dbReference type="PANTHER" id="PTHR35603:SF2">
    <property type="entry name" value="OUTER MEMBRANE LIPOPROTEIN"/>
    <property type="match status" value="1"/>
</dbReference>
<feature type="domain" description="Glycine zipper 2TM" evidence="4">
    <location>
        <begin position="270"/>
        <end position="311"/>
    </location>
</feature>
<dbReference type="PANTHER" id="PTHR35603">
    <property type="match status" value="1"/>
</dbReference>
<dbReference type="InterPro" id="IPR008816">
    <property type="entry name" value="Gly_zipper_2TM_dom"/>
</dbReference>
<reference evidence="6" key="1">
    <citation type="journal article" date="2019" name="Int. J. Syst. Evol. Microbiol.">
        <title>The Global Catalogue of Microorganisms (GCM) 10K type strain sequencing project: providing services to taxonomists for standard genome sequencing and annotation.</title>
        <authorList>
            <consortium name="The Broad Institute Genomics Platform"/>
            <consortium name="The Broad Institute Genome Sequencing Center for Infectious Disease"/>
            <person name="Wu L."/>
            <person name="Ma J."/>
        </authorList>
    </citation>
    <scope>NUCLEOTIDE SEQUENCE [LARGE SCALE GENOMIC DNA]</scope>
    <source>
        <strain evidence="6">KCTC 42986</strain>
    </source>
</reference>
<feature type="chain" id="PRO_5045061761" evidence="3">
    <location>
        <begin position="30"/>
        <end position="359"/>
    </location>
</feature>
<comment type="subcellular location">
    <subcellularLocation>
        <location evidence="1">Membrane</location>
    </subcellularLocation>
</comment>
<protein>
    <submittedName>
        <fullName evidence="5">Glycine zipper 2TM domain-containing protein</fullName>
    </submittedName>
</protein>
<evidence type="ECO:0000256" key="1">
    <source>
        <dbReference type="ARBA" id="ARBA00004370"/>
    </source>
</evidence>